<sequence length="85" mass="9356">MSSRPYPCQVDRTIDGSSMPVSGQLRCDGSTMMERGIKRRLSSMHSSKELRIPSMAGLYDKAATPPWIAPQLPIPTSVSYDVVDL</sequence>
<dbReference type="Proteomes" id="UP000287651">
    <property type="component" value="Unassembled WGS sequence"/>
</dbReference>
<dbReference type="EMBL" id="AMZH03005792">
    <property type="protein sequence ID" value="RRT65504.1"/>
    <property type="molecule type" value="Genomic_DNA"/>
</dbReference>
<name>A0A426ZNJ5_ENSVE</name>
<evidence type="ECO:0000313" key="2">
    <source>
        <dbReference type="EMBL" id="RRT65504.1"/>
    </source>
</evidence>
<accession>A0A426ZNJ5</accession>
<evidence type="ECO:0000313" key="3">
    <source>
        <dbReference type="Proteomes" id="UP000287651"/>
    </source>
</evidence>
<proteinExistence type="predicted"/>
<evidence type="ECO:0000256" key="1">
    <source>
        <dbReference type="SAM" id="MobiDB-lite"/>
    </source>
</evidence>
<feature type="region of interest" description="Disordered" evidence="1">
    <location>
        <begin position="1"/>
        <end position="27"/>
    </location>
</feature>
<reference evidence="2 3" key="1">
    <citation type="journal article" date="2014" name="Agronomy (Basel)">
        <title>A Draft Genome Sequence for Ensete ventricosum, the Drought-Tolerant Tree Against Hunger.</title>
        <authorList>
            <person name="Harrison J."/>
            <person name="Moore K.A."/>
            <person name="Paszkiewicz K."/>
            <person name="Jones T."/>
            <person name="Grant M."/>
            <person name="Ambacheew D."/>
            <person name="Muzemil S."/>
            <person name="Studholme D.J."/>
        </authorList>
    </citation>
    <scope>NUCLEOTIDE SEQUENCE [LARGE SCALE GENOMIC DNA]</scope>
</reference>
<dbReference type="AlphaFoldDB" id="A0A426ZNJ5"/>
<comment type="caution">
    <text evidence="2">The sequence shown here is derived from an EMBL/GenBank/DDBJ whole genome shotgun (WGS) entry which is preliminary data.</text>
</comment>
<organism evidence="2 3">
    <name type="scientific">Ensete ventricosum</name>
    <name type="common">Abyssinian banana</name>
    <name type="synonym">Musa ensete</name>
    <dbReference type="NCBI Taxonomy" id="4639"/>
    <lineage>
        <taxon>Eukaryota</taxon>
        <taxon>Viridiplantae</taxon>
        <taxon>Streptophyta</taxon>
        <taxon>Embryophyta</taxon>
        <taxon>Tracheophyta</taxon>
        <taxon>Spermatophyta</taxon>
        <taxon>Magnoliopsida</taxon>
        <taxon>Liliopsida</taxon>
        <taxon>Zingiberales</taxon>
        <taxon>Musaceae</taxon>
        <taxon>Ensete</taxon>
    </lineage>
</organism>
<protein>
    <submittedName>
        <fullName evidence="2">Uncharacterized protein</fullName>
    </submittedName>
</protein>
<gene>
    <name evidence="2" type="ORF">B296_00041039</name>
</gene>